<protein>
    <recommendedName>
        <fullName evidence="3">ATP-binding protein</fullName>
    </recommendedName>
</protein>
<evidence type="ECO:0000313" key="1">
    <source>
        <dbReference type="EMBL" id="MEJ8855313.1"/>
    </source>
</evidence>
<organism evidence="1 2">
    <name type="scientific">Variovorax robiniae</name>
    <dbReference type="NCBI Taxonomy" id="1836199"/>
    <lineage>
        <taxon>Bacteria</taxon>
        <taxon>Pseudomonadati</taxon>
        <taxon>Pseudomonadota</taxon>
        <taxon>Betaproteobacteria</taxon>
        <taxon>Burkholderiales</taxon>
        <taxon>Comamonadaceae</taxon>
        <taxon>Variovorax</taxon>
    </lineage>
</organism>
<evidence type="ECO:0008006" key="3">
    <source>
        <dbReference type="Google" id="ProtNLM"/>
    </source>
</evidence>
<evidence type="ECO:0000313" key="2">
    <source>
        <dbReference type="Proteomes" id="UP001367030"/>
    </source>
</evidence>
<dbReference type="EMBL" id="JBBKZS010000004">
    <property type="protein sequence ID" value="MEJ8855313.1"/>
    <property type="molecule type" value="Genomic_DNA"/>
</dbReference>
<keyword evidence="2" id="KW-1185">Reference proteome</keyword>
<sequence>MTGPLIMTIVSATTLTAFWHTLERRTRRPVAPPMPALTMPAEPRTDTDLLQLLRAMPFDCAALLEQRGIVLNQQLLCSELPVFVRQSAIRQLLSHVVKIAAHAMQAGGTLKVLARVEGQHAVVHFLDAAPPGQGTALARLFERAAKGLAPRDSAEGGIDACAASCQRLATEHGGRVYTAPAPTGELGITLRVPLCAQITSGVAACM</sequence>
<name>A0ABU8X693_9BURK</name>
<dbReference type="InterPro" id="IPR036890">
    <property type="entry name" value="HATPase_C_sf"/>
</dbReference>
<comment type="caution">
    <text evidence="1">The sequence shown here is derived from an EMBL/GenBank/DDBJ whole genome shotgun (WGS) entry which is preliminary data.</text>
</comment>
<reference evidence="1 2" key="1">
    <citation type="submission" date="2024-03" db="EMBL/GenBank/DDBJ databases">
        <title>Novel species of the genus Variovorax.</title>
        <authorList>
            <person name="Liu Q."/>
            <person name="Xin Y.-H."/>
        </authorList>
    </citation>
    <scope>NUCLEOTIDE SEQUENCE [LARGE SCALE GENOMIC DNA]</scope>
    <source>
        <strain evidence="1 2">KACC 18901</strain>
    </source>
</reference>
<dbReference type="SUPFAM" id="SSF55874">
    <property type="entry name" value="ATPase domain of HSP90 chaperone/DNA topoisomerase II/histidine kinase"/>
    <property type="match status" value="1"/>
</dbReference>
<accession>A0ABU8X693</accession>
<gene>
    <name evidence="1" type="ORF">WKW79_12075</name>
</gene>
<dbReference type="Gene3D" id="3.30.565.10">
    <property type="entry name" value="Histidine kinase-like ATPase, C-terminal domain"/>
    <property type="match status" value="1"/>
</dbReference>
<proteinExistence type="predicted"/>
<dbReference type="Proteomes" id="UP001367030">
    <property type="component" value="Unassembled WGS sequence"/>
</dbReference>
<dbReference type="RefSeq" id="WP_340335393.1">
    <property type="nucleotide sequence ID" value="NZ_JBBKZS010000004.1"/>
</dbReference>